<gene>
    <name evidence="1" type="ORF">GCM10022408_37370</name>
</gene>
<reference evidence="2" key="1">
    <citation type="journal article" date="2019" name="Int. J. Syst. Evol. Microbiol.">
        <title>The Global Catalogue of Microorganisms (GCM) 10K type strain sequencing project: providing services to taxonomists for standard genome sequencing and annotation.</title>
        <authorList>
            <consortium name="The Broad Institute Genomics Platform"/>
            <consortium name="The Broad Institute Genome Sequencing Center for Infectious Disease"/>
            <person name="Wu L."/>
            <person name="Ma J."/>
        </authorList>
    </citation>
    <scope>NUCLEOTIDE SEQUENCE [LARGE SCALE GENOMIC DNA]</scope>
    <source>
        <strain evidence="2">JCM 17224</strain>
    </source>
</reference>
<evidence type="ECO:0000313" key="1">
    <source>
        <dbReference type="EMBL" id="GAA4019769.1"/>
    </source>
</evidence>
<organism evidence="1 2">
    <name type="scientific">Hymenobacter fastidiosus</name>
    <dbReference type="NCBI Taxonomy" id="486264"/>
    <lineage>
        <taxon>Bacteria</taxon>
        <taxon>Pseudomonadati</taxon>
        <taxon>Bacteroidota</taxon>
        <taxon>Cytophagia</taxon>
        <taxon>Cytophagales</taxon>
        <taxon>Hymenobacteraceae</taxon>
        <taxon>Hymenobacter</taxon>
    </lineage>
</organism>
<protein>
    <submittedName>
        <fullName evidence="1">Uncharacterized protein</fullName>
    </submittedName>
</protein>
<name>A0ABP7T1Y6_9BACT</name>
<proteinExistence type="predicted"/>
<dbReference type="Proteomes" id="UP001500567">
    <property type="component" value="Unassembled WGS sequence"/>
</dbReference>
<comment type="caution">
    <text evidence="1">The sequence shown here is derived from an EMBL/GenBank/DDBJ whole genome shotgun (WGS) entry which is preliminary data.</text>
</comment>
<accession>A0ABP7T1Y6</accession>
<keyword evidence="2" id="KW-1185">Reference proteome</keyword>
<evidence type="ECO:0000313" key="2">
    <source>
        <dbReference type="Proteomes" id="UP001500567"/>
    </source>
</evidence>
<dbReference type="RefSeq" id="WP_345075132.1">
    <property type="nucleotide sequence ID" value="NZ_BAABDJ010000040.1"/>
</dbReference>
<dbReference type="EMBL" id="BAABDJ010000040">
    <property type="protein sequence ID" value="GAA4019769.1"/>
    <property type="molecule type" value="Genomic_DNA"/>
</dbReference>
<sequence>MKAIKYGYFGEDDAIRLFLHHYLKAVALGTPWYFELDEPFSHRYQATNKKQVDSLFAEACQVGLSDYQQDCFFVGRDLDDFSSSALRQKRAAMHEAVSRWATKAILLVPV</sequence>